<proteinExistence type="predicted"/>
<dbReference type="EMBL" id="CAADFX010000094">
    <property type="protein sequence ID" value="VFK59049.1"/>
    <property type="molecule type" value="Genomic_DNA"/>
</dbReference>
<evidence type="ECO:0000313" key="1">
    <source>
        <dbReference type="EMBL" id="VFK59049.1"/>
    </source>
</evidence>
<organism evidence="1">
    <name type="scientific">Candidatus Kentrum sp. TUN</name>
    <dbReference type="NCBI Taxonomy" id="2126343"/>
    <lineage>
        <taxon>Bacteria</taxon>
        <taxon>Pseudomonadati</taxon>
        <taxon>Pseudomonadota</taxon>
        <taxon>Gammaproteobacteria</taxon>
        <taxon>Candidatus Kentrum</taxon>
    </lineage>
</organism>
<name>A0A450ZZ19_9GAMM</name>
<protein>
    <submittedName>
        <fullName evidence="1">Uncharacterized protein</fullName>
    </submittedName>
</protein>
<gene>
    <name evidence="1" type="ORF">BECKTUN1418D_GA0071000_109419</name>
</gene>
<sequence length="154" mass="17228">MENVSASKSHSLFSLGEIMLPWGKIPESYAFSCAGVETVCYLGIGKTKILENRCVYRRLTPCQPWREALTCSTDSMPRSLQISFARISGISECLGIAERLLRVGLCHQECLPPSLSKTHPRSRRCLSKALLFMRQWRFYLPGNRCPPGSAPPHG</sequence>
<accession>A0A450ZZ19</accession>
<reference evidence="1" key="1">
    <citation type="submission" date="2019-02" db="EMBL/GenBank/DDBJ databases">
        <authorList>
            <person name="Gruber-Vodicka R. H."/>
            <person name="Seah K. B. B."/>
        </authorList>
    </citation>
    <scope>NUCLEOTIDE SEQUENCE</scope>
    <source>
        <strain evidence="1">BECK_BY1</strain>
    </source>
</reference>
<dbReference type="AlphaFoldDB" id="A0A450ZZ19"/>